<evidence type="ECO:0000313" key="1">
    <source>
        <dbReference type="EMBL" id="DAG02441.1"/>
    </source>
</evidence>
<dbReference type="EMBL" id="BK016209">
    <property type="protein sequence ID" value="DAG02441.1"/>
    <property type="molecule type" value="Genomic_DNA"/>
</dbReference>
<protein>
    <submittedName>
        <fullName evidence="1">Uncharacterized protein</fullName>
    </submittedName>
</protein>
<organism evidence="1">
    <name type="scientific">CrAss-like virus sp. ctXt06</name>
    <dbReference type="NCBI Taxonomy" id="2825837"/>
    <lineage>
        <taxon>Viruses</taxon>
        <taxon>Duplodnaviria</taxon>
        <taxon>Heunggongvirae</taxon>
        <taxon>Uroviricota</taxon>
        <taxon>Caudoviricetes</taxon>
        <taxon>Crassvirales</taxon>
    </lineage>
</organism>
<sequence>MIVEWKEVDVDGYKIAVDTYEAECSIKDFTNTCTGEVIDVRHEQPGFFSKGKTIYIVRSISDNSIREVEATKCKVKYK</sequence>
<name>A0A8S5V6R8_9CAUD</name>
<accession>A0A8S5V6R8</accession>
<reference evidence="1" key="1">
    <citation type="journal article" date="2021" name="Proc. Natl. Acad. Sci. U.S.A.">
        <title>A Catalog of Tens of Thousands of Viruses from Human Metagenomes Reveals Hidden Associations with Chronic Diseases.</title>
        <authorList>
            <person name="Tisza M.J."/>
            <person name="Buck C.B."/>
        </authorList>
    </citation>
    <scope>NUCLEOTIDE SEQUENCE</scope>
    <source>
        <strain evidence="1">CtXt06</strain>
    </source>
</reference>
<proteinExistence type="predicted"/>